<evidence type="ECO:0000256" key="1">
    <source>
        <dbReference type="ARBA" id="ARBA00004651"/>
    </source>
</evidence>
<reference evidence="9" key="1">
    <citation type="journal article" date="2015" name="BMC Genomics">
        <title>Genome mining reveals unlocked bioactive potential of marine Gram-negative bacteria.</title>
        <authorList>
            <person name="Machado H."/>
            <person name="Sonnenschein E.C."/>
            <person name="Melchiorsen J."/>
            <person name="Gram L."/>
        </authorList>
    </citation>
    <scope>NUCLEOTIDE SEQUENCE</scope>
    <source>
        <strain evidence="9">S2052</strain>
    </source>
</reference>
<dbReference type="EMBL" id="JXXR01000002">
    <property type="protein sequence ID" value="KJY77062.1"/>
    <property type="molecule type" value="Genomic_DNA"/>
</dbReference>
<comment type="caution">
    <text evidence="9">The sequence shown here is derived from an EMBL/GenBank/DDBJ whole genome shotgun (WGS) entry which is preliminary data.</text>
</comment>
<accession>A0A7M2K8H9</accession>
<keyword evidence="5 9" id="KW-0418">Kinase</keyword>
<evidence type="ECO:0000256" key="4">
    <source>
        <dbReference type="ARBA" id="ARBA00022692"/>
    </source>
</evidence>
<evidence type="ECO:0000256" key="6">
    <source>
        <dbReference type="ARBA" id="ARBA00022989"/>
    </source>
</evidence>
<dbReference type="Gene3D" id="3.30.565.10">
    <property type="entry name" value="Histidine kinase-like ATPase, C-terminal domain"/>
    <property type="match status" value="1"/>
</dbReference>
<dbReference type="InterPro" id="IPR003594">
    <property type="entry name" value="HATPase_dom"/>
</dbReference>
<keyword evidence="7" id="KW-0902">Two-component regulatory system</keyword>
<dbReference type="SMART" id="SM00387">
    <property type="entry name" value="HATPase_c"/>
    <property type="match status" value="1"/>
</dbReference>
<proteinExistence type="predicted"/>
<keyword evidence="3" id="KW-0808">Transferase</keyword>
<comment type="subcellular location">
    <subcellularLocation>
        <location evidence="1">Cell membrane</location>
        <topology evidence="1">Multi-pass membrane protein</topology>
    </subcellularLocation>
</comment>
<dbReference type="InterPro" id="IPR005467">
    <property type="entry name" value="His_kinase_dom"/>
</dbReference>
<dbReference type="SUPFAM" id="SSF55874">
    <property type="entry name" value="ATPase domain of HSP90 chaperone/DNA topoisomerase II/histidine kinase"/>
    <property type="match status" value="1"/>
</dbReference>
<dbReference type="InterPro" id="IPR050482">
    <property type="entry name" value="Sensor_HK_TwoCompSys"/>
</dbReference>
<dbReference type="Pfam" id="PF02518">
    <property type="entry name" value="HATPase_c"/>
    <property type="match status" value="1"/>
</dbReference>
<dbReference type="PANTHER" id="PTHR24421">
    <property type="entry name" value="NITRATE/NITRITE SENSOR PROTEIN NARX-RELATED"/>
    <property type="match status" value="1"/>
</dbReference>
<dbReference type="Pfam" id="PF07730">
    <property type="entry name" value="HisKA_3"/>
    <property type="match status" value="1"/>
</dbReference>
<sequence>MRNYLITSACAWFITLCSWFCLWVISYYFVNDAELAILFFPFALRLGVTLHTAKKHWPAVYAAEWLLTISLALLLDQPQWLTVLAASAASIPVTAMAVRFNYGAQSQRLLVQAAVIIVSSLINVAAVSSHVESPSLVWLVSVTGGLMLVPTCYLVWNYLFQSTWLPLTSNLISQPIQFNVKPIILFVIVFSVSIALQIGLPDELRRFAPFCLAIPIILLAFRYGWQGAMLGTLLNSIALIAARSGVSQIEVTDLLLSITAQTLTGILLGMAVQRQRDLNQKLRHELSRNQNLSRQLVKAEESVRQEVARELHDEIGQNITAIRTQASIIKRVENPEMSANCATTIESLSLNVYDTTKGLLTRLRPKALDDLDLVEALQQLVREMEFEQQGVNVSFKLQGGHVSTLSDATSATLYRICQEALNNAQKYAQASRLEIDIKLGDEVELKIQDNGIGFKLQDSQKGFGLKGMQERVQALGGRFNIRSYSQHESEQHGTAIHVELPGI</sequence>
<protein>
    <submittedName>
        <fullName evidence="9">Histidine kinase</fullName>
    </submittedName>
</protein>
<dbReference type="InterPro" id="IPR007895">
    <property type="entry name" value="MASE1"/>
</dbReference>
<organism evidence="9">
    <name type="scientific">Vibrio coralliilyticus</name>
    <dbReference type="NCBI Taxonomy" id="190893"/>
    <lineage>
        <taxon>Bacteria</taxon>
        <taxon>Pseudomonadati</taxon>
        <taxon>Pseudomonadota</taxon>
        <taxon>Gammaproteobacteria</taxon>
        <taxon>Vibrionales</taxon>
        <taxon>Vibrionaceae</taxon>
        <taxon>Vibrio</taxon>
    </lineage>
</organism>
<dbReference type="InterPro" id="IPR011712">
    <property type="entry name" value="Sig_transdc_His_kin_sub3_dim/P"/>
</dbReference>
<dbReference type="GO" id="GO:0000155">
    <property type="term" value="F:phosphorelay sensor kinase activity"/>
    <property type="evidence" value="ECO:0007669"/>
    <property type="project" value="InterPro"/>
</dbReference>
<keyword evidence="4" id="KW-0812">Transmembrane</keyword>
<evidence type="ECO:0000256" key="2">
    <source>
        <dbReference type="ARBA" id="ARBA00022475"/>
    </source>
</evidence>
<evidence type="ECO:0000256" key="8">
    <source>
        <dbReference type="ARBA" id="ARBA00023136"/>
    </source>
</evidence>
<dbReference type="PROSITE" id="PS50109">
    <property type="entry name" value="HIS_KIN"/>
    <property type="match status" value="1"/>
</dbReference>
<dbReference type="InterPro" id="IPR036890">
    <property type="entry name" value="HATPase_C_sf"/>
</dbReference>
<keyword evidence="8" id="KW-0472">Membrane</keyword>
<gene>
    <name evidence="9" type="ORF">TW71_04360</name>
</gene>
<evidence type="ECO:0000256" key="5">
    <source>
        <dbReference type="ARBA" id="ARBA00022777"/>
    </source>
</evidence>
<dbReference type="GO" id="GO:0005886">
    <property type="term" value="C:plasma membrane"/>
    <property type="evidence" value="ECO:0007669"/>
    <property type="project" value="UniProtKB-SubCell"/>
</dbReference>
<dbReference type="NCBIfam" id="NF008649">
    <property type="entry name" value="PRK11644.1"/>
    <property type="match status" value="1"/>
</dbReference>
<dbReference type="RefSeq" id="WP_045985079.1">
    <property type="nucleotide sequence ID" value="NZ_CP063052.1"/>
</dbReference>
<dbReference type="CDD" id="cd16917">
    <property type="entry name" value="HATPase_UhpB-NarQ-NarX-like"/>
    <property type="match status" value="1"/>
</dbReference>
<dbReference type="GO" id="GO:0046983">
    <property type="term" value="F:protein dimerization activity"/>
    <property type="evidence" value="ECO:0007669"/>
    <property type="project" value="InterPro"/>
</dbReference>
<evidence type="ECO:0000313" key="9">
    <source>
        <dbReference type="EMBL" id="KJY77062.1"/>
    </source>
</evidence>
<keyword evidence="6" id="KW-1133">Transmembrane helix</keyword>
<dbReference type="PANTHER" id="PTHR24421:SF58">
    <property type="entry name" value="SIGNAL TRANSDUCTION HISTIDINE-PROTEIN KINASE_PHOSPHATASE UHPB"/>
    <property type="match status" value="1"/>
</dbReference>
<name>A0A7M2K8H9_9VIBR</name>
<dbReference type="Pfam" id="PF05231">
    <property type="entry name" value="MASE1"/>
    <property type="match status" value="1"/>
</dbReference>
<keyword evidence="2" id="KW-1003">Cell membrane</keyword>
<dbReference type="AlphaFoldDB" id="A0A7M2K8H9"/>
<dbReference type="Gene3D" id="1.20.5.1930">
    <property type="match status" value="1"/>
</dbReference>
<evidence type="ECO:0000256" key="7">
    <source>
        <dbReference type="ARBA" id="ARBA00023012"/>
    </source>
</evidence>
<evidence type="ECO:0000256" key="3">
    <source>
        <dbReference type="ARBA" id="ARBA00022679"/>
    </source>
</evidence>